<dbReference type="OrthoDB" id="5243870at2"/>
<evidence type="ECO:0008006" key="3">
    <source>
        <dbReference type="Google" id="ProtNLM"/>
    </source>
</evidence>
<dbReference type="SUPFAM" id="SSF52540">
    <property type="entry name" value="P-loop containing nucleoside triphosphate hydrolases"/>
    <property type="match status" value="1"/>
</dbReference>
<dbReference type="Gene3D" id="3.40.50.300">
    <property type="entry name" value="P-loop containing nucleotide triphosphate hydrolases"/>
    <property type="match status" value="1"/>
</dbReference>
<reference evidence="2" key="1">
    <citation type="submission" date="2016-10" db="EMBL/GenBank/DDBJ databases">
        <authorList>
            <person name="Varghese N."/>
            <person name="Submissions S."/>
        </authorList>
    </citation>
    <scope>NUCLEOTIDE SEQUENCE [LARGE SCALE GENOMIC DNA]</scope>
    <source>
        <strain evidence="2">DSM 43163</strain>
    </source>
</reference>
<evidence type="ECO:0000313" key="1">
    <source>
        <dbReference type="EMBL" id="SEG26312.1"/>
    </source>
</evidence>
<protein>
    <recommendedName>
        <fullName evidence="3">MinD-like ATPase involved in chromosome partitioning or flagellar assembly</fullName>
    </recommendedName>
</protein>
<gene>
    <name evidence="1" type="ORF">SAMN04489712_104129</name>
</gene>
<dbReference type="RefSeq" id="WP_103937603.1">
    <property type="nucleotide sequence ID" value="NZ_FNVO01000004.1"/>
</dbReference>
<sequence>MALYCLISPGGAPGVTTTALGLALTWPGKVLLAECDPAGRRVLPGFMAERLRQAPGPGLLGLAMAMEPDPHAAAASLAEYALPLGDGEAELLHGIRDPRHVQQLASLWRPLAEAFTAVEGDVIADLGRVGGPDTPVALLAAADAVVVVLRRTLAQVDAAVPRLEVLRGLVGEQVPVGLCVIEDGSYSIADVRRVLELPVFAELPYAMADARVLSDGAPPRLTFKTSLLMRAVDGLGKRMRKAVAERLVPDGEPSTSAPVTLGGGR</sequence>
<evidence type="ECO:0000313" key="2">
    <source>
        <dbReference type="Proteomes" id="UP000236723"/>
    </source>
</evidence>
<proteinExistence type="predicted"/>
<dbReference type="EMBL" id="FNVO01000004">
    <property type="protein sequence ID" value="SEG26312.1"/>
    <property type="molecule type" value="Genomic_DNA"/>
</dbReference>
<name>A0A1H5YRL4_9ACTN</name>
<organism evidence="1 2">
    <name type="scientific">Thermomonospora echinospora</name>
    <dbReference type="NCBI Taxonomy" id="1992"/>
    <lineage>
        <taxon>Bacteria</taxon>
        <taxon>Bacillati</taxon>
        <taxon>Actinomycetota</taxon>
        <taxon>Actinomycetes</taxon>
        <taxon>Streptosporangiales</taxon>
        <taxon>Thermomonosporaceae</taxon>
        <taxon>Thermomonospora</taxon>
    </lineage>
</organism>
<dbReference type="AlphaFoldDB" id="A0A1H5YRL4"/>
<keyword evidence="2" id="KW-1185">Reference proteome</keyword>
<dbReference type="InterPro" id="IPR027417">
    <property type="entry name" value="P-loop_NTPase"/>
</dbReference>
<dbReference type="Proteomes" id="UP000236723">
    <property type="component" value="Unassembled WGS sequence"/>
</dbReference>
<accession>A0A1H5YRL4</accession>